<dbReference type="AlphaFoldDB" id="A0A553JM62"/>
<evidence type="ECO:0000259" key="1">
    <source>
        <dbReference type="Pfam" id="PF04606"/>
    </source>
</evidence>
<evidence type="ECO:0000313" key="3">
    <source>
        <dbReference type="Proteomes" id="UP000318126"/>
    </source>
</evidence>
<accession>A0A553JM62</accession>
<reference evidence="3" key="1">
    <citation type="submission" date="2019-07" db="EMBL/GenBank/DDBJ databases">
        <title>Shewanella sp. YLB-08 draft genomic sequence.</title>
        <authorList>
            <person name="Yu L."/>
        </authorList>
    </citation>
    <scope>NUCLEOTIDE SEQUENCE [LARGE SCALE GENOMIC DNA]</scope>
    <source>
        <strain evidence="3">JCM 20706</strain>
    </source>
</reference>
<dbReference type="Proteomes" id="UP000318126">
    <property type="component" value="Unassembled WGS sequence"/>
</dbReference>
<dbReference type="Pfam" id="PF04606">
    <property type="entry name" value="Ogr_Delta"/>
    <property type="match status" value="1"/>
</dbReference>
<keyword evidence="3" id="KW-1185">Reference proteome</keyword>
<feature type="domain" description="Zinc finger Ogr/Delta-type" evidence="1">
    <location>
        <begin position="4"/>
        <end position="50"/>
    </location>
</feature>
<dbReference type="OrthoDB" id="6895359at2"/>
<gene>
    <name evidence="2" type="ORF">FN961_15010</name>
</gene>
<name>A0A553JM62_SHEHA</name>
<dbReference type="RefSeq" id="WP_144040994.1">
    <property type="nucleotide sequence ID" value="NZ_BMPL01000011.1"/>
</dbReference>
<comment type="caution">
    <text evidence="2">The sequence shown here is derived from an EMBL/GenBank/DDBJ whole genome shotgun (WGS) entry which is preliminary data.</text>
</comment>
<dbReference type="InterPro" id="IPR007684">
    <property type="entry name" value="Znf_Ogr/Delta"/>
</dbReference>
<organism evidence="2 3">
    <name type="scientific">Shewanella hanedai</name>
    <name type="common">Alteromonas hanedai</name>
    <dbReference type="NCBI Taxonomy" id="25"/>
    <lineage>
        <taxon>Bacteria</taxon>
        <taxon>Pseudomonadati</taxon>
        <taxon>Pseudomonadota</taxon>
        <taxon>Gammaproteobacteria</taxon>
        <taxon>Alteromonadales</taxon>
        <taxon>Shewanellaceae</taxon>
        <taxon>Shewanella</taxon>
    </lineage>
</organism>
<protein>
    <submittedName>
        <fullName evidence="2">Ogr/Delta-like zinc finger family protein</fullName>
    </submittedName>
</protein>
<proteinExistence type="predicted"/>
<dbReference type="EMBL" id="VKGK01000018">
    <property type="protein sequence ID" value="TRY13548.1"/>
    <property type="molecule type" value="Genomic_DNA"/>
</dbReference>
<evidence type="ECO:0000313" key="2">
    <source>
        <dbReference type="EMBL" id="TRY13548.1"/>
    </source>
</evidence>
<sequence length="83" mass="9099">MRIHCTACGKKAIIGKTNRLSLAYADLYCSCTDPKCGHTFVANLSFSHTLSPSAKSTTAIVSELFRALSPVQRQQIQQELNLL</sequence>